<keyword evidence="2" id="KW-0548">Nucleotidyltransferase</keyword>
<dbReference type="SUPFAM" id="SSF53448">
    <property type="entry name" value="Nucleotide-diphospho-sugar transferases"/>
    <property type="match status" value="1"/>
</dbReference>
<feature type="domain" description="MobA-like NTP transferase" evidence="4">
    <location>
        <begin position="2"/>
        <end position="130"/>
    </location>
</feature>
<evidence type="ECO:0000256" key="3">
    <source>
        <dbReference type="ARBA" id="ARBA00022842"/>
    </source>
</evidence>
<keyword evidence="6" id="KW-1185">Reference proteome</keyword>
<evidence type="ECO:0000313" key="6">
    <source>
        <dbReference type="Proteomes" id="UP001589755"/>
    </source>
</evidence>
<keyword evidence="1" id="KW-0808">Transferase</keyword>
<dbReference type="RefSeq" id="WP_261519966.1">
    <property type="nucleotide sequence ID" value="NZ_JAODNW010000007.1"/>
</dbReference>
<evidence type="ECO:0000256" key="2">
    <source>
        <dbReference type="ARBA" id="ARBA00022695"/>
    </source>
</evidence>
<reference evidence="5 6" key="1">
    <citation type="submission" date="2024-09" db="EMBL/GenBank/DDBJ databases">
        <authorList>
            <person name="Sun Q."/>
            <person name="Mori K."/>
        </authorList>
    </citation>
    <scope>NUCLEOTIDE SEQUENCE [LARGE SCALE GENOMIC DNA]</scope>
    <source>
        <strain evidence="5 6">CCM 8543</strain>
    </source>
</reference>
<accession>A0ABV6DCY2</accession>
<comment type="caution">
    <text evidence="5">The sequence shown here is derived from an EMBL/GenBank/DDBJ whole genome shotgun (WGS) entry which is preliminary data.</text>
</comment>
<keyword evidence="3" id="KW-0460">Magnesium</keyword>
<dbReference type="InterPro" id="IPR025877">
    <property type="entry name" value="MobA-like_NTP_Trfase"/>
</dbReference>
<dbReference type="PANTHER" id="PTHR43584">
    <property type="entry name" value="NUCLEOTIDYL TRANSFERASE"/>
    <property type="match status" value="1"/>
</dbReference>
<evidence type="ECO:0000259" key="4">
    <source>
        <dbReference type="Pfam" id="PF12804"/>
    </source>
</evidence>
<protein>
    <submittedName>
        <fullName evidence="5">Nucleotidyltransferase family protein</fullName>
    </submittedName>
</protein>
<dbReference type="EMBL" id="JBHLXD010000057">
    <property type="protein sequence ID" value="MFC0210491.1"/>
    <property type="molecule type" value="Genomic_DNA"/>
</dbReference>
<dbReference type="InterPro" id="IPR050065">
    <property type="entry name" value="GlmU-like"/>
</dbReference>
<gene>
    <name evidence="5" type="ORF">ACFFJ2_19055</name>
</gene>
<dbReference type="Gene3D" id="3.90.550.10">
    <property type="entry name" value="Spore Coat Polysaccharide Biosynthesis Protein SpsA, Chain A"/>
    <property type="match status" value="1"/>
</dbReference>
<evidence type="ECO:0000313" key="5">
    <source>
        <dbReference type="EMBL" id="MFC0210491.1"/>
    </source>
</evidence>
<dbReference type="CDD" id="cd06422">
    <property type="entry name" value="NTP_transferase_like_1"/>
    <property type="match status" value="1"/>
</dbReference>
<dbReference type="PANTHER" id="PTHR43584:SF8">
    <property type="entry name" value="N-ACETYLMURAMATE ALPHA-1-PHOSPHATE URIDYLYLTRANSFERASE"/>
    <property type="match status" value="1"/>
</dbReference>
<sequence length="232" mass="24418">MVLAAGLGVRMRPITLAMPKPLVPVAGRALIDRALDALQAAGVAEAVVNIHHLPHRMTAHLAGRQTPRIAISDESAALLDSGGGVVRALSLLGAEPFFVINADTFWIDRKEPALARLALAWDDARMDILMLLAEPASATGHTGRTDFVMDAEGRLARAKGGEGFIYAGAFLVHPRLFADAPSGPHSLNLQFDKAAAAGRLFGQILDGHWFTVGTPEAIAQAEAVLTRLGAAS</sequence>
<dbReference type="Proteomes" id="UP001589755">
    <property type="component" value="Unassembled WGS sequence"/>
</dbReference>
<proteinExistence type="predicted"/>
<organism evidence="5 6">
    <name type="scientific">Chelativorans intermedius</name>
    <dbReference type="NCBI Taxonomy" id="515947"/>
    <lineage>
        <taxon>Bacteria</taxon>
        <taxon>Pseudomonadati</taxon>
        <taxon>Pseudomonadota</taxon>
        <taxon>Alphaproteobacteria</taxon>
        <taxon>Hyphomicrobiales</taxon>
        <taxon>Phyllobacteriaceae</taxon>
        <taxon>Chelativorans</taxon>
    </lineage>
</organism>
<name>A0ABV6DCY2_9HYPH</name>
<dbReference type="InterPro" id="IPR029044">
    <property type="entry name" value="Nucleotide-diphossugar_trans"/>
</dbReference>
<evidence type="ECO:0000256" key="1">
    <source>
        <dbReference type="ARBA" id="ARBA00022679"/>
    </source>
</evidence>
<dbReference type="Pfam" id="PF12804">
    <property type="entry name" value="NTP_transf_3"/>
    <property type="match status" value="1"/>
</dbReference>